<sequence length="423" mass="50094">MKENFLHYVWQYKLFNKLNLKLISGESLQILHSGLSNKNSGPDFFNAKAIIDKILWYGHIEIHVKSSDWYQHQHEEDKNYDAVILHVVYEHDVDIYMKGNKQISTLELKDFIDSSITEKYASIFQQQTNWISCEKEIHTINSFIYQNFTERLYLERLESKSKFIFTLLENTNYDFEAVLFQLLVKNFGLKVNGDTFLKLATSFDFSLIRKIGANEFQLSALLFGQAGFLNEIEESEYQNKLKKEYEYLKHKYQLNSLGKNEFQFFRMRPNNFPTIRLAQIATLYSSYRSLFSKLIHLENIDDFYELLSTGVNEFWEEHYTFLKSSKKNKKQLTKSFIDLLLINTILPLKFVYLKHRDEFEETNFFKLLESIQPEKNTIIQKFESLKISSKNALESQALLQLKTNYCNHKKCLSCSFGNTILRS</sequence>
<evidence type="ECO:0000313" key="1">
    <source>
        <dbReference type="EMBL" id="SNR14978.1"/>
    </source>
</evidence>
<keyword evidence="2" id="KW-1185">Reference proteome</keyword>
<name>A0A238U8S0_9FLAO</name>
<organism evidence="1 2">
    <name type="scientific">Tenacibaculum jejuense</name>
    <dbReference type="NCBI Taxonomy" id="584609"/>
    <lineage>
        <taxon>Bacteria</taxon>
        <taxon>Pseudomonadati</taxon>
        <taxon>Bacteroidota</taxon>
        <taxon>Flavobacteriia</taxon>
        <taxon>Flavobacteriales</taxon>
        <taxon>Flavobacteriaceae</taxon>
        <taxon>Tenacibaculum</taxon>
    </lineage>
</organism>
<evidence type="ECO:0000313" key="2">
    <source>
        <dbReference type="Proteomes" id="UP000215214"/>
    </source>
</evidence>
<dbReference type="InterPro" id="IPR021272">
    <property type="entry name" value="DUF2851"/>
</dbReference>
<reference evidence="1 2" key="1">
    <citation type="submission" date="2017-07" db="EMBL/GenBank/DDBJ databases">
        <authorList>
            <person name="Sun Z.S."/>
            <person name="Albrecht U."/>
            <person name="Echele G."/>
            <person name="Lee C.C."/>
        </authorList>
    </citation>
    <scope>NUCLEOTIDE SEQUENCE [LARGE SCALE GENOMIC DNA]</scope>
    <source>
        <strain evidence="2">type strain: KCTC 22618</strain>
    </source>
</reference>
<protein>
    <recommendedName>
        <fullName evidence="3">DUF2851 domain-containing protein</fullName>
    </recommendedName>
</protein>
<dbReference type="RefSeq" id="WP_095070348.1">
    <property type="nucleotide sequence ID" value="NZ_LT899436.1"/>
</dbReference>
<evidence type="ECO:0008006" key="3">
    <source>
        <dbReference type="Google" id="ProtNLM"/>
    </source>
</evidence>
<dbReference type="KEGG" id="tje:TJEJU_1231"/>
<proteinExistence type="predicted"/>
<gene>
    <name evidence="1" type="ORF">TJEJU_1231</name>
</gene>
<dbReference type="OrthoDB" id="1005072at2"/>
<dbReference type="EMBL" id="LT899436">
    <property type="protein sequence ID" value="SNR14978.1"/>
    <property type="molecule type" value="Genomic_DNA"/>
</dbReference>
<accession>A0A238U8S0</accession>
<dbReference type="Proteomes" id="UP000215214">
    <property type="component" value="Chromosome TJEJU"/>
</dbReference>
<dbReference type="AlphaFoldDB" id="A0A238U8S0"/>
<dbReference type="Pfam" id="PF11013">
    <property type="entry name" value="DUF2851"/>
    <property type="match status" value="1"/>
</dbReference>